<feature type="compositionally biased region" description="Polar residues" evidence="1">
    <location>
        <begin position="1859"/>
        <end position="1869"/>
    </location>
</feature>
<name>A0AAV4REE7_9ARAC</name>
<gene>
    <name evidence="3" type="primary">AVEN_223392_1</name>
    <name evidence="3" type="ORF">CDAR_262041</name>
</gene>
<feature type="region of interest" description="Disordered" evidence="1">
    <location>
        <begin position="1826"/>
        <end position="1869"/>
    </location>
</feature>
<feature type="compositionally biased region" description="Basic and acidic residues" evidence="1">
    <location>
        <begin position="2507"/>
        <end position="2518"/>
    </location>
</feature>
<feature type="region of interest" description="Disordered" evidence="1">
    <location>
        <begin position="2819"/>
        <end position="2839"/>
    </location>
</feature>
<feature type="region of interest" description="Disordered" evidence="1">
    <location>
        <begin position="1640"/>
        <end position="1696"/>
    </location>
</feature>
<dbReference type="Pfam" id="PF20886">
    <property type="entry name" value="PWP3A-B_C"/>
    <property type="match status" value="1"/>
</dbReference>
<feature type="region of interest" description="Disordered" evidence="1">
    <location>
        <begin position="2486"/>
        <end position="2518"/>
    </location>
</feature>
<evidence type="ECO:0000313" key="4">
    <source>
        <dbReference type="Proteomes" id="UP001054837"/>
    </source>
</evidence>
<feature type="compositionally biased region" description="Polar residues" evidence="1">
    <location>
        <begin position="290"/>
        <end position="302"/>
    </location>
</feature>
<feature type="region of interest" description="Disordered" evidence="1">
    <location>
        <begin position="2363"/>
        <end position="2387"/>
    </location>
</feature>
<feature type="region of interest" description="Disordered" evidence="1">
    <location>
        <begin position="273"/>
        <end position="302"/>
    </location>
</feature>
<feature type="region of interest" description="Disordered" evidence="1">
    <location>
        <begin position="2270"/>
        <end position="2304"/>
    </location>
</feature>
<dbReference type="InterPro" id="IPR048795">
    <property type="entry name" value="PWP3A_3B_4_C"/>
</dbReference>
<feature type="compositionally biased region" description="Acidic residues" evidence="1">
    <location>
        <begin position="1842"/>
        <end position="1852"/>
    </location>
</feature>
<feature type="compositionally biased region" description="Acidic residues" evidence="1">
    <location>
        <begin position="2490"/>
        <end position="2506"/>
    </location>
</feature>
<keyword evidence="4" id="KW-1185">Reference proteome</keyword>
<comment type="caution">
    <text evidence="3">The sequence shown here is derived from an EMBL/GenBank/DDBJ whole genome shotgun (WGS) entry which is preliminary data.</text>
</comment>
<feature type="domain" description="PWWP" evidence="2">
    <location>
        <begin position="2694"/>
        <end position="2822"/>
    </location>
</feature>
<feature type="compositionally biased region" description="Low complexity" evidence="1">
    <location>
        <begin position="2459"/>
        <end position="2468"/>
    </location>
</feature>
<organism evidence="3 4">
    <name type="scientific">Caerostris darwini</name>
    <dbReference type="NCBI Taxonomy" id="1538125"/>
    <lineage>
        <taxon>Eukaryota</taxon>
        <taxon>Metazoa</taxon>
        <taxon>Ecdysozoa</taxon>
        <taxon>Arthropoda</taxon>
        <taxon>Chelicerata</taxon>
        <taxon>Arachnida</taxon>
        <taxon>Araneae</taxon>
        <taxon>Araneomorphae</taxon>
        <taxon>Entelegynae</taxon>
        <taxon>Araneoidea</taxon>
        <taxon>Araneidae</taxon>
        <taxon>Caerostris</taxon>
    </lineage>
</organism>
<feature type="region of interest" description="Disordered" evidence="1">
    <location>
        <begin position="1739"/>
        <end position="1774"/>
    </location>
</feature>
<feature type="compositionally biased region" description="Polar residues" evidence="1">
    <location>
        <begin position="2364"/>
        <end position="2374"/>
    </location>
</feature>
<feature type="region of interest" description="Disordered" evidence="1">
    <location>
        <begin position="1788"/>
        <end position="1807"/>
    </location>
</feature>
<dbReference type="Proteomes" id="UP001054837">
    <property type="component" value="Unassembled WGS sequence"/>
</dbReference>
<accession>A0AAV4REE7</accession>
<evidence type="ECO:0000259" key="2">
    <source>
        <dbReference type="Pfam" id="PF20886"/>
    </source>
</evidence>
<reference evidence="3 4" key="1">
    <citation type="submission" date="2021-06" db="EMBL/GenBank/DDBJ databases">
        <title>Caerostris darwini draft genome.</title>
        <authorList>
            <person name="Kono N."/>
            <person name="Arakawa K."/>
        </authorList>
    </citation>
    <scope>NUCLEOTIDE SEQUENCE [LARGE SCALE GENOMIC DNA]</scope>
</reference>
<feature type="region of interest" description="Disordered" evidence="1">
    <location>
        <begin position="2446"/>
        <end position="2468"/>
    </location>
</feature>
<dbReference type="EMBL" id="BPLQ01006006">
    <property type="protein sequence ID" value="GIY19056.1"/>
    <property type="molecule type" value="Genomic_DNA"/>
</dbReference>
<evidence type="ECO:0000256" key="1">
    <source>
        <dbReference type="SAM" id="MobiDB-lite"/>
    </source>
</evidence>
<proteinExistence type="predicted"/>
<feature type="compositionally biased region" description="Polar residues" evidence="1">
    <location>
        <begin position="1645"/>
        <end position="1662"/>
    </location>
</feature>
<sequence>MKLAHSMKHFYEESVEEIIMETSEQCAYDSSVDTPDSSSLTSELVICKTDNNTEEIISQTQGHEVQLCDQIVGYIDETNSTLVLQAPVIGSDGKSAVLAEGNEGDEVLLILDPEDPGSYSENCIVNSTIEIQSESVSQEIVRSDVIQTIQFIPADDSGGTVYIQQPCEFTLVDSENNYISTENLTEIAGHAEFKDGKFFLDSETLKNLTSNKKILQIASVTDQVPSEIKLSNAESVVEIECPSSIHEGYVIFKETISLSNSSDVANFTLHTDNVNDDEKHSSQEDANDEILSTQKHPTSSHQRVVSVIHAPLSMNNSDNNLENSIESNSVSEECNKKDTFTVENNQIEKNDYSKEVSQSEILHTNYTTDSNSKKATNLNNSIQIEMLSFSDNSKESDIKSLSCVGEISMIDPKDAVNVSVNVEGKTVEDIADRNDNGLVAISCESSSSKNIDKNEWKEADSINNIDINSNTSMEIDQNETLDPTIKDQNNEIDSQAPLGKSCETHKISISSETAYLSPDSSDYKGSNSLSSSGIDKNLCESRGNVNTIIASDTLKGNENKDVLLNSYESNIQAQNYFQESFSPVKDSPDLRSFSSEEKQSHLDKNLNDFQKDVEVEVAENEIFLKSNEADSIIHVCPKIKDCCKSESRIVSDNTQSSSNVLQELNEFQKDIAIKVADIASGTESEIVFPKSDTDDSVVPISSEFDDCIDSENSALSDVNQNSSNRVQKLSEFQKNDADEVTNDLESESETILRNWDATDSVVQIFTGLADSTNSEGSALSSVSQNSSNIDQKLSGFQKDVVEVASDVSEIGNEKILSKSNVDNSVVDISSELEDCSISAFSNVNPSPSMVIQNSEQIQNNTEVKTDDFIVKNENEMIVLQVSSKKILSSEDNSNSESTNLIQPSYVLDQSLNELKKDDSTLLDYISKNRENELSFPILGEAGSEIKTCQEPTFLTLKDNEISQTVISHNSQSSTTIQNLNAETPDYISLNCENEVILSKSKVASEIHICSETTNLSHKNNADSKGCIISDFNPSSSIVSQNFIKLKNNLDAKVENPITFTHYDDVVLSKPTCSEEFDLSFNSDSKSSAFSDSCQSSSKVIQKLSKSPNDVDAKVQYDIDDMLQKSKSKLTHKQDSKIYTFSEATYLSSKDNSNIKNSALSDTSGSSLTENVGEFENNFSSQITNHSLKKDENELVSLNIDDANSEIHAGSEVTCLSFKDTSNAPSVVDSLRFSEDSLSSSTVIHNLSKSETSVHQNKESKNVIQYELETSSSNRELNNEGQKSGILHYSDDASTEIDVTKISHSTDSNGEIAPCNLTFHGALAPVIGEHENSKNALNNNDVGNLSENSYEIFSDAVKKSLINNQNAINEIDGIYSEKSAEENLNENSNKKFSSTENNCQNLIIEVDHNDKGIESHLMTENVFNFSSTEENNQNSADIIDHDKLMERSLVKECTSGIIEVDEESSIEGSLIKEYSCNKLSSLNKNKQNSINEISEIDHTDELIKGELIMESVFSSTEESLNSFNEIDHEKSIERSAYNNLTPIEKNTQDSINVNEINHNENSVEEILVKERVNEPFSLLEGNSQNSIKESSDIDHKEKSFEENIVNDSINENFSHFEENSQNSINNADDIVHDNRIIEENLDEGSDSNNVSPAEENGWNSINENDIGYNEISDDRNLCEESNSNFSPTAENSRNSVNKDDHIERSIEENAFIQNSDSNNGESDSADFSFTVKENQDSVNEVDNFDNENSSDKNLVKKSSSTYVPPFEENSKNSYKNYCNENSIDGNLIKNSDSNNLSPSEECSENSTNVIDGIEDNKNVLRKIYNNLSPSEEDNKNSANEVDSINDNESLTDENIDKKSGNNASLSEGNSQNSINVIDEIDHDEVNLIKECASDNFSFNEEDSENSVNDVNKIDHKDKSTVGNLFKEYNSNSLCPYAENSQNSMIKIDCLSSTEENNQTSISELNQDPKSADVNLSMKRDNFFQIEENSNSVIDNIVFETSVKPPKKIYGQKRKIFPLKNNINDKKRSIDHLSNSRESVCIMDEKHTDSTFVKQPKRTYFRKRKSAEEKINKSSIELFSLDEFSNSKDDDTALFCESQKDLIENISGTEIDKNLTNEIDVEFDDLMTSNVVSRVSATYKTKRKPSQGNTKRTINLRSKSLSHVSKKSDLKDTDDSVRWGSYLMGASFKKTTTDDNVVSKTSLIDTPKKVLPKSPLKKRPRPSWYENAEVNSIEYVRQWDKFVKSLPTKQNASSEIRKARIKVKQQVETLRKSKNFNSQSNQELSSCIQSPPKKMKPSKDCDTVKTLNSPILDKDKKLIDKKIKNKSDKKLNSPILDKDKKLNSPILDKDKKLIDEVKISSDKKLNSPSLDTSLEGKQSRDSFKFDNSPSTSAEVQMKFEYKCSNCCNFSTNRANNLINHMKFCTKPSSDMIAYTENDMDRRELIRGENFSKSPADGEKGSSSQSLSSTSVMETLVLDESETLEVCGQGDEIIVDEEDDEESENDETENDKTGKKLQEQSSETDKDFIVKEIVWTKMNDRYWPSVIAKLNEKKATVFVIDYPKIEFISSKQKKRGKKRSQSIPGDAVVNVGLKIDVNEFHDHLHSFKDVTWNKTILNEAQELPYKDLFVKAVQNCDSYTRKQFLYNSMYKPVEFFNIAENVVVMPGFEDILEDICTPNTNKEQPKRKAEHHNVKSKRKKVNNELIDVKKLLRCIFDGQCNKHIISILKEESKSKRHNLFFLDKPSASEKLKEMSWFSPFKENATMQIELYEYFLELHEKTLGKKPKHISYIYEVLIPEGIIKAISIIKGIKIEEAEHDFNKPDIYETSTEDSGGQKISEEK</sequence>
<protein>
    <recommendedName>
        <fullName evidence="2">PWWP domain-containing protein</fullName>
    </recommendedName>
</protein>
<evidence type="ECO:0000313" key="3">
    <source>
        <dbReference type="EMBL" id="GIY19056.1"/>
    </source>
</evidence>
<feature type="compositionally biased region" description="Polar residues" evidence="1">
    <location>
        <begin position="1678"/>
        <end position="1694"/>
    </location>
</feature>
<feature type="compositionally biased region" description="Polar residues" evidence="1">
    <location>
        <begin position="2273"/>
        <end position="2287"/>
    </location>
</feature>